<comment type="caution">
    <text evidence="1">The sequence shown here is derived from an EMBL/GenBank/DDBJ whole genome shotgun (WGS) entry which is preliminary data.</text>
</comment>
<dbReference type="AlphaFoldDB" id="A0AAX0BLF1"/>
<proteinExistence type="predicted"/>
<evidence type="ECO:0000313" key="1">
    <source>
        <dbReference type="EMBL" id="NSC28588.1"/>
    </source>
</evidence>
<evidence type="ECO:0000313" key="2">
    <source>
        <dbReference type="Proteomes" id="UP001193670"/>
    </source>
</evidence>
<accession>A0AAX0BLF1</accession>
<reference evidence="1" key="1">
    <citation type="journal article" date="2020" name="Cell Host Microbe">
        <title>Functional and Genomic Variation between Human-Derived Isolates of Lachnospiraceae Reveals Inter- and Intra-Species Diversity.</title>
        <authorList>
            <person name="Sorbara M.T."/>
            <person name="Littmann E.R."/>
            <person name="Fontana E."/>
            <person name="Moody T.U."/>
            <person name="Kohout C.E."/>
            <person name="Gjonbalaj M."/>
            <person name="Eaton V."/>
            <person name="Seok R."/>
            <person name="Leiner I.M."/>
            <person name="Pamer E.G."/>
        </authorList>
    </citation>
    <scope>NUCLEOTIDE SEQUENCE</scope>
    <source>
        <strain evidence="1">MSK.17.79</strain>
    </source>
</reference>
<gene>
    <name evidence="1" type="ORF">G4319_14935</name>
</gene>
<dbReference type="RefSeq" id="WP_173840903.1">
    <property type="nucleotide sequence ID" value="NZ_JAAILW010000052.1"/>
</dbReference>
<name>A0AAX0BLF1_9FIRM</name>
<sequence length="78" mass="8950">MRKVNLCKVVCVTDYYDGLSEKEIHYIDEARIIGRTEGNSKRLSDLCHKAYADYATGAISEMAYNKIYAVCIDYAYPR</sequence>
<reference evidence="1" key="2">
    <citation type="submission" date="2020-02" db="EMBL/GenBank/DDBJ databases">
        <authorList>
            <person name="Littmann E."/>
            <person name="Sorbara M."/>
        </authorList>
    </citation>
    <scope>NUCLEOTIDE SEQUENCE</scope>
    <source>
        <strain evidence="1">MSK.17.79</strain>
    </source>
</reference>
<protein>
    <submittedName>
        <fullName evidence="1">Uncharacterized protein</fullName>
    </submittedName>
</protein>
<dbReference type="Proteomes" id="UP001193670">
    <property type="component" value="Unassembled WGS sequence"/>
</dbReference>
<dbReference type="EMBL" id="JAAILW010000052">
    <property type="protein sequence ID" value="NSC28588.1"/>
    <property type="molecule type" value="Genomic_DNA"/>
</dbReference>
<organism evidence="1 2">
    <name type="scientific">Agathobacter rectalis</name>
    <dbReference type="NCBI Taxonomy" id="39491"/>
    <lineage>
        <taxon>Bacteria</taxon>
        <taxon>Bacillati</taxon>
        <taxon>Bacillota</taxon>
        <taxon>Clostridia</taxon>
        <taxon>Lachnospirales</taxon>
        <taxon>Lachnospiraceae</taxon>
        <taxon>Agathobacter</taxon>
    </lineage>
</organism>